<evidence type="ECO:0000313" key="8">
    <source>
        <dbReference type="Proteomes" id="UP001202922"/>
    </source>
</evidence>
<protein>
    <submittedName>
        <fullName evidence="7">NifU family protein</fullName>
    </submittedName>
</protein>
<comment type="caution">
    <text evidence="7">The sequence shown here is derived from an EMBL/GenBank/DDBJ whole genome shotgun (WGS) entry which is preliminary data.</text>
</comment>
<sequence>MEMVEHTDGLQAGQDDRLQGVGETISSLLDSLSASGPVVHERAEALVREVTALYGAGLEHLLGILESTGKLDDALVAELARDELVSGLLVVHGLHPQNVGARVAGALESVRPYLGSHGGDVELVGIEDDGAVRLRMLGTCQGCPSSSVTLKLAVESAITAAAPEVTSILVEEAKKPSVIPVEALRLRIDHPDGSVAEAGAGAWEAVPEFAELQPGEVGGFEVQGHSLIVCRTNQGLYAFRARCPRCTGDLTGASLQRALASPADGALLRCPACRSHYDVRQAGLCVEDHELHLDPFPLLVRKGVLSIALPAGAGPKEPAGSGREEMV</sequence>
<reference evidence="7 8" key="1">
    <citation type="submission" date="2022-03" db="EMBL/GenBank/DDBJ databases">
        <title>Sinomonas sp. isolated from a soil.</title>
        <authorList>
            <person name="Han J."/>
            <person name="Kim D.-U."/>
        </authorList>
    </citation>
    <scope>NUCLEOTIDE SEQUENCE [LARGE SCALE GENOMIC DNA]</scope>
    <source>
        <strain evidence="7 8">5-5</strain>
    </source>
</reference>
<dbReference type="InterPro" id="IPR034904">
    <property type="entry name" value="FSCA_dom_sf"/>
</dbReference>
<dbReference type="RefSeq" id="WP_241050422.1">
    <property type="nucleotide sequence ID" value="NZ_JAKZBV010000001.1"/>
</dbReference>
<organism evidence="7 8">
    <name type="scientific">Sinomonas terrae</name>
    <dbReference type="NCBI Taxonomy" id="2908838"/>
    <lineage>
        <taxon>Bacteria</taxon>
        <taxon>Bacillati</taxon>
        <taxon>Actinomycetota</taxon>
        <taxon>Actinomycetes</taxon>
        <taxon>Micrococcales</taxon>
        <taxon>Micrococcaceae</taxon>
        <taxon>Sinomonas</taxon>
    </lineage>
</organism>
<dbReference type="Gene3D" id="3.30.300.130">
    <property type="entry name" value="Fe-S cluster assembly (FSCA)"/>
    <property type="match status" value="1"/>
</dbReference>
<keyword evidence="2" id="KW-0479">Metal-binding</keyword>
<keyword evidence="1" id="KW-0001">2Fe-2S</keyword>
<evidence type="ECO:0000259" key="6">
    <source>
        <dbReference type="PROSITE" id="PS51296"/>
    </source>
</evidence>
<name>A0ABS9TWV6_9MICC</name>
<dbReference type="Pfam" id="PF01106">
    <property type="entry name" value="NifU"/>
    <property type="match status" value="1"/>
</dbReference>
<evidence type="ECO:0000256" key="3">
    <source>
        <dbReference type="ARBA" id="ARBA00023004"/>
    </source>
</evidence>
<dbReference type="EMBL" id="JAKZBV010000001">
    <property type="protein sequence ID" value="MCH6468580.1"/>
    <property type="molecule type" value="Genomic_DNA"/>
</dbReference>
<dbReference type="Gene3D" id="2.102.10.10">
    <property type="entry name" value="Rieske [2Fe-2S] iron-sulphur domain"/>
    <property type="match status" value="1"/>
</dbReference>
<evidence type="ECO:0000313" key="7">
    <source>
        <dbReference type="EMBL" id="MCH6468580.1"/>
    </source>
</evidence>
<proteinExistence type="predicted"/>
<evidence type="ECO:0000256" key="1">
    <source>
        <dbReference type="ARBA" id="ARBA00022714"/>
    </source>
</evidence>
<keyword evidence="3" id="KW-0408">Iron</keyword>
<evidence type="ECO:0000256" key="4">
    <source>
        <dbReference type="ARBA" id="ARBA00023014"/>
    </source>
</evidence>
<dbReference type="Pfam" id="PF00355">
    <property type="entry name" value="Rieske"/>
    <property type="match status" value="1"/>
</dbReference>
<dbReference type="InterPro" id="IPR001075">
    <property type="entry name" value="NIF_FeS_clus_asmbl_NifU_C"/>
</dbReference>
<dbReference type="InterPro" id="IPR017941">
    <property type="entry name" value="Rieske_2Fe-2S"/>
</dbReference>
<accession>A0ABS9TWV6</accession>
<dbReference type="SUPFAM" id="SSF117916">
    <property type="entry name" value="Fe-S cluster assembly (FSCA) domain-like"/>
    <property type="match status" value="1"/>
</dbReference>
<dbReference type="Proteomes" id="UP001202922">
    <property type="component" value="Unassembled WGS sequence"/>
</dbReference>
<dbReference type="PANTHER" id="PTHR11178">
    <property type="entry name" value="IRON-SULFUR CLUSTER SCAFFOLD PROTEIN NFU-RELATED"/>
    <property type="match status" value="1"/>
</dbReference>
<evidence type="ECO:0000256" key="5">
    <source>
        <dbReference type="ARBA" id="ARBA00049958"/>
    </source>
</evidence>
<dbReference type="PROSITE" id="PS51296">
    <property type="entry name" value="RIESKE"/>
    <property type="match status" value="1"/>
</dbReference>
<comment type="function">
    <text evidence="5">May be involved in the formation or repair of [Fe-S] clusters present in iron-sulfur proteins.</text>
</comment>
<gene>
    <name evidence="7" type="ORF">L0M17_01035</name>
</gene>
<keyword evidence="8" id="KW-1185">Reference proteome</keyword>
<keyword evidence="4" id="KW-0411">Iron-sulfur</keyword>
<dbReference type="SUPFAM" id="SSF50022">
    <property type="entry name" value="ISP domain"/>
    <property type="match status" value="1"/>
</dbReference>
<dbReference type="InterPro" id="IPR036922">
    <property type="entry name" value="Rieske_2Fe-2S_sf"/>
</dbReference>
<evidence type="ECO:0000256" key="2">
    <source>
        <dbReference type="ARBA" id="ARBA00022723"/>
    </source>
</evidence>
<feature type="domain" description="Rieske" evidence="6">
    <location>
        <begin position="204"/>
        <end position="307"/>
    </location>
</feature>